<dbReference type="Proteomes" id="UP000441523">
    <property type="component" value="Unassembled WGS sequence"/>
</dbReference>
<evidence type="ECO:0000313" key="8">
    <source>
        <dbReference type="EMBL" id="KAB1070127.1"/>
    </source>
</evidence>
<organism evidence="8 9">
    <name type="scientific">Methylobacterium planeticum</name>
    <dbReference type="NCBI Taxonomy" id="2615211"/>
    <lineage>
        <taxon>Bacteria</taxon>
        <taxon>Pseudomonadati</taxon>
        <taxon>Pseudomonadota</taxon>
        <taxon>Alphaproteobacteria</taxon>
        <taxon>Hyphomicrobiales</taxon>
        <taxon>Methylobacteriaceae</taxon>
        <taxon>Methylobacterium</taxon>
    </lineage>
</organism>
<feature type="compositionally biased region" description="Basic and acidic residues" evidence="5">
    <location>
        <begin position="13"/>
        <end position="26"/>
    </location>
</feature>
<proteinExistence type="predicted"/>
<feature type="transmembrane region" description="Helical" evidence="6">
    <location>
        <begin position="105"/>
        <end position="123"/>
    </location>
</feature>
<evidence type="ECO:0000256" key="4">
    <source>
        <dbReference type="ARBA" id="ARBA00023136"/>
    </source>
</evidence>
<keyword evidence="9" id="KW-1185">Reference proteome</keyword>
<evidence type="ECO:0000256" key="6">
    <source>
        <dbReference type="SAM" id="Phobius"/>
    </source>
</evidence>
<keyword evidence="4 6" id="KW-0472">Membrane</keyword>
<name>A0A6N6MKG5_9HYPH</name>
<keyword evidence="3 6" id="KW-1133">Transmembrane helix</keyword>
<comment type="caution">
    <text evidence="8">The sequence shown here is derived from an EMBL/GenBank/DDBJ whole genome shotgun (WGS) entry which is preliminary data.</text>
</comment>
<evidence type="ECO:0000256" key="5">
    <source>
        <dbReference type="SAM" id="MobiDB-lite"/>
    </source>
</evidence>
<evidence type="ECO:0000256" key="1">
    <source>
        <dbReference type="ARBA" id="ARBA00004141"/>
    </source>
</evidence>
<evidence type="ECO:0000256" key="3">
    <source>
        <dbReference type="ARBA" id="ARBA00022989"/>
    </source>
</evidence>
<dbReference type="EMBL" id="VZZJ01000032">
    <property type="protein sequence ID" value="KAB1070127.1"/>
    <property type="molecule type" value="Genomic_DNA"/>
</dbReference>
<comment type="subcellular location">
    <subcellularLocation>
        <location evidence="1">Membrane</location>
        <topology evidence="1">Multi-pass membrane protein</topology>
    </subcellularLocation>
</comment>
<feature type="transmembrane region" description="Helical" evidence="6">
    <location>
        <begin position="129"/>
        <end position="162"/>
    </location>
</feature>
<evidence type="ECO:0000256" key="2">
    <source>
        <dbReference type="ARBA" id="ARBA00022692"/>
    </source>
</evidence>
<protein>
    <submittedName>
        <fullName evidence="8">FUSC family protein</fullName>
    </submittedName>
</protein>
<dbReference type="AlphaFoldDB" id="A0A6N6MKG5"/>
<dbReference type="Pfam" id="PF13515">
    <property type="entry name" value="FUSC_2"/>
    <property type="match status" value="1"/>
</dbReference>
<dbReference type="GO" id="GO:0016020">
    <property type="term" value="C:membrane"/>
    <property type="evidence" value="ECO:0007669"/>
    <property type="project" value="UniProtKB-SubCell"/>
</dbReference>
<accession>A0A6N6MKG5</accession>
<keyword evidence="2 6" id="KW-0812">Transmembrane</keyword>
<reference evidence="8 9" key="1">
    <citation type="submission" date="2019-09" db="EMBL/GenBank/DDBJ databases">
        <title>YIM 132548 draft genome.</title>
        <authorList>
            <person name="Jiang L."/>
        </authorList>
    </citation>
    <scope>NUCLEOTIDE SEQUENCE [LARGE SCALE GENOMIC DNA]</scope>
    <source>
        <strain evidence="8 9">YIM 132548</strain>
    </source>
</reference>
<dbReference type="InterPro" id="IPR049453">
    <property type="entry name" value="Memb_transporter_dom"/>
</dbReference>
<feature type="region of interest" description="Disordered" evidence="5">
    <location>
        <begin position="1"/>
        <end position="26"/>
    </location>
</feature>
<feature type="transmembrane region" description="Helical" evidence="6">
    <location>
        <begin position="174"/>
        <end position="194"/>
    </location>
</feature>
<gene>
    <name evidence="8" type="ORF">F6X51_23815</name>
</gene>
<sequence>MAEPRAAQGDLPDAAKRAGNSREDRDTGRIGWLRDQLLRLRKRMPLRRRFSSGAAHGLMSAAAAIIAYVPTQALGLREGFWSAITAVAVAQTEFGATRSTARDQFAGAAIGGGIGLGVYLWVGPSLVTYAVTVMLAILACWLVNVASACRLAGITATIILLVPHVGPVERMAGSRVLEVGWGVSVAIGIVWIVTRFNRAAGIDP</sequence>
<evidence type="ECO:0000313" key="9">
    <source>
        <dbReference type="Proteomes" id="UP000441523"/>
    </source>
</evidence>
<feature type="transmembrane region" description="Helical" evidence="6">
    <location>
        <begin position="50"/>
        <end position="68"/>
    </location>
</feature>
<evidence type="ECO:0000259" key="7">
    <source>
        <dbReference type="Pfam" id="PF13515"/>
    </source>
</evidence>
<feature type="domain" description="Integral membrane bound transporter" evidence="7">
    <location>
        <begin position="66"/>
        <end position="187"/>
    </location>
</feature>